<keyword evidence="13 19" id="KW-0249">Electron transport</keyword>
<keyword evidence="11" id="KW-0677">Repeat</keyword>
<keyword evidence="15 19" id="KW-0560">Oxidoreductase</keyword>
<evidence type="ECO:0000256" key="14">
    <source>
        <dbReference type="ARBA" id="ARBA00022989"/>
    </source>
</evidence>
<evidence type="ECO:0000256" key="13">
    <source>
        <dbReference type="ARBA" id="ARBA00022982"/>
    </source>
</evidence>
<dbReference type="PANTHER" id="PTHR33751">
    <property type="entry name" value="CBB3-TYPE CYTOCHROME C OXIDASE SUBUNIT FIXP"/>
    <property type="match status" value="1"/>
</dbReference>
<evidence type="ECO:0000259" key="23">
    <source>
        <dbReference type="PROSITE" id="PS51007"/>
    </source>
</evidence>
<evidence type="ECO:0000256" key="2">
    <source>
        <dbReference type="ARBA" id="ARBA00004673"/>
    </source>
</evidence>
<evidence type="ECO:0000256" key="16">
    <source>
        <dbReference type="ARBA" id="ARBA00023004"/>
    </source>
</evidence>
<keyword evidence="14 22" id="KW-1133">Transmembrane helix</keyword>
<evidence type="ECO:0000256" key="19">
    <source>
        <dbReference type="PIRNR" id="PIRNR000006"/>
    </source>
</evidence>
<proteinExistence type="inferred from homology"/>
<feature type="binding site" description="axial binding residue" evidence="20">
    <location>
        <position position="291"/>
    </location>
    <ligand>
        <name>heme c</name>
        <dbReference type="ChEBI" id="CHEBI:61717"/>
        <label>1</label>
    </ligand>
    <ligandPart>
        <name>Fe</name>
        <dbReference type="ChEBI" id="CHEBI:18248"/>
    </ligandPart>
</feature>
<dbReference type="GO" id="GO:0020037">
    <property type="term" value="F:heme binding"/>
    <property type="evidence" value="ECO:0007669"/>
    <property type="project" value="InterPro"/>
</dbReference>
<feature type="binding site" description="covalent" evidence="21">
    <location>
        <position position="235"/>
    </location>
    <ligand>
        <name>heme c</name>
        <dbReference type="ChEBI" id="CHEBI:61717"/>
        <label>2</label>
    </ligand>
</feature>
<feature type="binding site" description="covalent" evidence="21">
    <location>
        <position position="154"/>
    </location>
    <ligand>
        <name>heme c</name>
        <dbReference type="ChEBI" id="CHEBI:61717"/>
        <label>1</label>
    </ligand>
</feature>
<dbReference type="EMBL" id="AFOC01000042">
    <property type="protein sequence ID" value="EGV51282.1"/>
    <property type="molecule type" value="Genomic_DNA"/>
</dbReference>
<comment type="pathway">
    <text evidence="2 19">Energy metabolism; oxidative phosphorylation.</text>
</comment>
<evidence type="ECO:0000256" key="5">
    <source>
        <dbReference type="ARBA" id="ARBA00022475"/>
    </source>
</evidence>
<dbReference type="InterPro" id="IPR038414">
    <property type="entry name" value="CcoP_N_sf"/>
</dbReference>
<dbReference type="PIRSF" id="PIRSF000006">
    <property type="entry name" value="Cbb3-Cox_fixP"/>
    <property type="match status" value="1"/>
</dbReference>
<feature type="domain" description="Cytochrome c" evidence="23">
    <location>
        <begin position="141"/>
        <end position="220"/>
    </location>
</feature>
<dbReference type="InterPro" id="IPR050597">
    <property type="entry name" value="Cytochrome_c_Oxidase_Subunit"/>
</dbReference>
<dbReference type="PRINTS" id="PR00605">
    <property type="entry name" value="CYTCHROMECIC"/>
</dbReference>
<evidence type="ECO:0000256" key="21">
    <source>
        <dbReference type="PIRSR" id="PIRSR000006-2"/>
    </source>
</evidence>
<evidence type="ECO:0000256" key="10">
    <source>
        <dbReference type="ARBA" id="ARBA00022723"/>
    </source>
</evidence>
<feature type="domain" description="Cytochrome c" evidence="23">
    <location>
        <begin position="218"/>
        <end position="314"/>
    </location>
</feature>
<evidence type="ECO:0000256" key="4">
    <source>
        <dbReference type="ARBA" id="ARBA00022448"/>
    </source>
</evidence>
<feature type="binding site" description="covalent" evidence="21">
    <location>
        <position position="232"/>
    </location>
    <ligand>
        <name>heme c</name>
        <dbReference type="ChEBI" id="CHEBI:61717"/>
        <label>2</label>
    </ligand>
</feature>
<organism evidence="24 25">
    <name type="scientific">endosymbiont of Riftia pachyptila</name>
    <name type="common">vent Ph05</name>
    <dbReference type="NCBI Taxonomy" id="1048808"/>
    <lineage>
        <taxon>Bacteria</taxon>
        <taxon>Pseudomonadati</taxon>
        <taxon>Pseudomonadota</taxon>
        <taxon>Gammaproteobacteria</taxon>
        <taxon>sulfur-oxidizing symbionts</taxon>
    </lineage>
</organism>
<keyword evidence="4 19" id="KW-0813">Transport</keyword>
<keyword evidence="10 19" id="KW-0479">Metal-binding</keyword>
<dbReference type="SUPFAM" id="SSF46626">
    <property type="entry name" value="Cytochrome c"/>
    <property type="match status" value="2"/>
</dbReference>
<comment type="function">
    <text evidence="19">C-type cytochrome. Part of the cbb3-type cytochrome c oxidase complex.</text>
</comment>
<keyword evidence="9 22" id="KW-0812">Transmembrane</keyword>
<evidence type="ECO:0000313" key="25">
    <source>
        <dbReference type="Proteomes" id="UP000004491"/>
    </source>
</evidence>
<dbReference type="PANTHER" id="PTHR33751:SF1">
    <property type="entry name" value="CBB3-TYPE CYTOCHROME C OXIDASE SUBUNIT FIXP"/>
    <property type="match status" value="1"/>
</dbReference>
<comment type="subunit">
    <text evidence="19">Component of the cbb3-type cytochrome c oxidase.</text>
</comment>
<dbReference type="Pfam" id="PF14715">
    <property type="entry name" value="FixP_N"/>
    <property type="match status" value="1"/>
</dbReference>
<dbReference type="GO" id="GO:0006119">
    <property type="term" value="P:oxidative phosphorylation"/>
    <property type="evidence" value="ECO:0007669"/>
    <property type="project" value="UniProtKB-UniPathway"/>
</dbReference>
<evidence type="ECO:0000256" key="8">
    <source>
        <dbReference type="ARBA" id="ARBA00022660"/>
    </source>
</evidence>
<keyword evidence="12 19" id="KW-0375">Hydrogen ion transport</keyword>
<dbReference type="InterPro" id="IPR036909">
    <property type="entry name" value="Cyt_c-like_dom_sf"/>
</dbReference>
<dbReference type="Gene3D" id="1.10.760.10">
    <property type="entry name" value="Cytochrome c-like domain"/>
    <property type="match status" value="2"/>
</dbReference>
<dbReference type="GO" id="GO:0005506">
    <property type="term" value="F:iron ion binding"/>
    <property type="evidence" value="ECO:0007669"/>
    <property type="project" value="InterPro"/>
</dbReference>
<evidence type="ECO:0000256" key="1">
    <source>
        <dbReference type="ARBA" id="ARBA00004533"/>
    </source>
</evidence>
<reference evidence="24" key="1">
    <citation type="journal article" date="2011" name="ISME J.">
        <title>The endosymbionts of the deep-sea tubeworms Riftia pachyptila and Tevnia jerichonana share an identical physiology as revealed by proteogenomic analyses.</title>
        <authorList>
            <person name="Gardebrecht A."/>
            <person name="Markert S."/>
            <person name="Felbeck H."/>
            <person name="Thuermer A."/>
            <person name="Albrecht D."/>
            <person name="Wollherr A."/>
            <person name="Kabisch J."/>
            <person name="Lehmann R."/>
            <person name="Daniel R."/>
            <person name="Liesegang H."/>
            <person name="Hecker M."/>
            <person name="Sievert S.M."/>
            <person name="Schweder T."/>
        </authorList>
    </citation>
    <scope>NUCLEOTIDE SEQUENCE [LARGE SCALE GENOMIC DNA]</scope>
</reference>
<comment type="caution">
    <text evidence="24">The sequence shown here is derived from an EMBL/GenBank/DDBJ whole genome shotgun (WGS) entry which is preliminary data.</text>
</comment>
<keyword evidence="25" id="KW-1185">Reference proteome</keyword>
<evidence type="ECO:0000256" key="12">
    <source>
        <dbReference type="ARBA" id="ARBA00022781"/>
    </source>
</evidence>
<feature type="binding site" description="axial binding residue" evidence="20">
    <location>
        <position position="158"/>
    </location>
    <ligand>
        <name>heme c</name>
        <dbReference type="ChEBI" id="CHEBI:61717"/>
        <label>1</label>
    </ligand>
    <ligandPart>
        <name>Fe</name>
        <dbReference type="ChEBI" id="CHEBI:18248"/>
    </ligandPart>
</feature>
<keyword evidence="17 19" id="KW-0406">Ion transport</keyword>
<dbReference type="PROSITE" id="PS51007">
    <property type="entry name" value="CYTC"/>
    <property type="match status" value="2"/>
</dbReference>
<gene>
    <name evidence="24" type="ORF">Rifp1Sym_bo00010</name>
</gene>
<dbReference type="PATRIC" id="fig|1048808.3.peg.1679"/>
<dbReference type="InterPro" id="IPR032858">
    <property type="entry name" value="CcoP_N"/>
</dbReference>
<dbReference type="Proteomes" id="UP000004491">
    <property type="component" value="Unassembled WGS sequence"/>
</dbReference>
<dbReference type="UniPathway" id="UPA00705"/>
<evidence type="ECO:0000256" key="7">
    <source>
        <dbReference type="ARBA" id="ARBA00022617"/>
    </source>
</evidence>
<name>G2DDJ6_9GAMM</name>
<evidence type="ECO:0000256" key="9">
    <source>
        <dbReference type="ARBA" id="ARBA00022692"/>
    </source>
</evidence>
<evidence type="ECO:0000256" key="11">
    <source>
        <dbReference type="ARBA" id="ARBA00022737"/>
    </source>
</evidence>
<protein>
    <recommendedName>
        <fullName evidence="19">Cbb3-type cytochrome c oxidase subunit</fullName>
    </recommendedName>
</protein>
<dbReference type="InterPro" id="IPR009056">
    <property type="entry name" value="Cyt_c-like_dom"/>
</dbReference>
<dbReference type="GO" id="GO:0016491">
    <property type="term" value="F:oxidoreductase activity"/>
    <property type="evidence" value="ECO:0007669"/>
    <property type="project" value="UniProtKB-KW"/>
</dbReference>
<evidence type="ECO:0000256" key="17">
    <source>
        <dbReference type="ARBA" id="ARBA00023065"/>
    </source>
</evidence>
<evidence type="ECO:0000256" key="6">
    <source>
        <dbReference type="ARBA" id="ARBA00022519"/>
    </source>
</evidence>
<dbReference type="GO" id="GO:1902600">
    <property type="term" value="P:proton transmembrane transport"/>
    <property type="evidence" value="ECO:0007669"/>
    <property type="project" value="UniProtKB-KW"/>
</dbReference>
<feature type="transmembrane region" description="Helical" evidence="22">
    <location>
        <begin position="65"/>
        <end position="87"/>
    </location>
</feature>
<evidence type="ECO:0000256" key="3">
    <source>
        <dbReference type="ARBA" id="ARBA00006113"/>
    </source>
</evidence>
<keyword evidence="5 19" id="KW-1003">Cell membrane</keyword>
<feature type="binding site" description="axial binding residue" evidence="20">
    <location>
        <position position="197"/>
    </location>
    <ligand>
        <name>heme c</name>
        <dbReference type="ChEBI" id="CHEBI:61717"/>
        <label>2</label>
    </ligand>
    <ligandPart>
        <name>Fe</name>
        <dbReference type="ChEBI" id="CHEBI:18248"/>
    </ligandPart>
</feature>
<feature type="binding site" description="covalent" evidence="21">
    <location>
        <position position="157"/>
    </location>
    <ligand>
        <name>heme c</name>
        <dbReference type="ChEBI" id="CHEBI:61717"/>
        <label>1</label>
    </ligand>
</feature>
<evidence type="ECO:0000256" key="18">
    <source>
        <dbReference type="ARBA" id="ARBA00023136"/>
    </source>
</evidence>
<evidence type="ECO:0000256" key="22">
    <source>
        <dbReference type="SAM" id="Phobius"/>
    </source>
</evidence>
<feature type="binding site" description="axial binding residue" evidence="20">
    <location>
        <position position="236"/>
    </location>
    <ligand>
        <name>heme c</name>
        <dbReference type="ChEBI" id="CHEBI:61717"/>
        <label>2</label>
    </ligand>
    <ligandPart>
        <name>Fe</name>
        <dbReference type="ChEBI" id="CHEBI:18248"/>
    </ligandPart>
</feature>
<dbReference type="Gene3D" id="6.10.280.130">
    <property type="match status" value="1"/>
</dbReference>
<comment type="subcellular location">
    <subcellularLocation>
        <location evidence="1 19">Cell inner membrane</location>
    </subcellularLocation>
</comment>
<dbReference type="InterPro" id="IPR004678">
    <property type="entry name" value="Cyt_c_oxidase_cbb3_su3"/>
</dbReference>
<dbReference type="GO" id="GO:0009055">
    <property type="term" value="F:electron transfer activity"/>
    <property type="evidence" value="ECO:0007669"/>
    <property type="project" value="InterPro"/>
</dbReference>
<keyword evidence="18 19" id="KW-0472">Membrane</keyword>
<dbReference type="InterPro" id="IPR008168">
    <property type="entry name" value="Cyt_C_IC"/>
</dbReference>
<keyword evidence="16 19" id="KW-0408">Iron</keyword>
<dbReference type="Pfam" id="PF13442">
    <property type="entry name" value="Cytochrome_CBB3"/>
    <property type="match status" value="2"/>
</dbReference>
<comment type="cofactor">
    <cofactor evidence="19 21">
        <name>heme c</name>
        <dbReference type="ChEBI" id="CHEBI:61717"/>
    </cofactor>
    <text evidence="19 21">Binds 2 heme C groups per subunit.</text>
</comment>
<dbReference type="GO" id="GO:0005886">
    <property type="term" value="C:plasma membrane"/>
    <property type="evidence" value="ECO:0007669"/>
    <property type="project" value="UniProtKB-SubCell"/>
</dbReference>
<dbReference type="AlphaFoldDB" id="G2DDJ6"/>
<sequence length="317" mass="34517">MVCISTHYVRKIGRSWSPGVLSRWKKIKSIAEKKMADNNPFPGENNTGHIWDDNLRELSNPPPRWWMIAFWASIIWFFGYGVLYPMYPIGNESTKGVMGWTQIGEYNEGVDEVEAVRAEFESQLKGMSAKDVLADPGLSEYTVAAAKVLFGDNCAACHGGGGQGGPNFPVLADDDWLYGGAIETIEQTISMGRKGIMTAHGKIISDDELGKLVTAIEAGNPAGEPLFMQKGCIACHGMDGKGMQVLGSANLTDGIYRFTPEEGQSRSESIAYTIKHGVNDATDPASRVAEMPSFGDRLSKDDIKKLAVYVYKFGGGQ</sequence>
<evidence type="ECO:0000256" key="15">
    <source>
        <dbReference type="ARBA" id="ARBA00023002"/>
    </source>
</evidence>
<dbReference type="NCBIfam" id="TIGR00782">
    <property type="entry name" value="ccoP"/>
    <property type="match status" value="1"/>
</dbReference>
<evidence type="ECO:0000256" key="20">
    <source>
        <dbReference type="PIRSR" id="PIRSR000006-1"/>
    </source>
</evidence>
<evidence type="ECO:0000313" key="24">
    <source>
        <dbReference type="EMBL" id="EGV51282.1"/>
    </source>
</evidence>
<keyword evidence="8 19" id="KW-0679">Respiratory chain</keyword>
<comment type="similarity">
    <text evidence="3 19">Belongs to the CcoP / FixP family.</text>
</comment>
<keyword evidence="6 19" id="KW-0997">Cell inner membrane</keyword>
<accession>G2DDJ6</accession>
<keyword evidence="7 19" id="KW-0349">Heme</keyword>